<dbReference type="InterPro" id="IPR014729">
    <property type="entry name" value="Rossmann-like_a/b/a_fold"/>
</dbReference>
<keyword evidence="2" id="KW-1185">Reference proteome</keyword>
<dbReference type="OrthoDB" id="843225at2759"/>
<dbReference type="InterPro" id="IPR006015">
    <property type="entry name" value="Universal_stress_UspA"/>
</dbReference>
<evidence type="ECO:0000313" key="2">
    <source>
        <dbReference type="Proteomes" id="UP000749559"/>
    </source>
</evidence>
<proteinExistence type="predicted"/>
<dbReference type="Gene3D" id="3.40.50.620">
    <property type="entry name" value="HUPs"/>
    <property type="match status" value="1"/>
</dbReference>
<organism evidence="1 2">
    <name type="scientific">Owenia fusiformis</name>
    <name type="common">Polychaete worm</name>
    <dbReference type="NCBI Taxonomy" id="6347"/>
    <lineage>
        <taxon>Eukaryota</taxon>
        <taxon>Metazoa</taxon>
        <taxon>Spiralia</taxon>
        <taxon>Lophotrochozoa</taxon>
        <taxon>Annelida</taxon>
        <taxon>Polychaeta</taxon>
        <taxon>Sedentaria</taxon>
        <taxon>Canalipalpata</taxon>
        <taxon>Sabellida</taxon>
        <taxon>Oweniida</taxon>
        <taxon>Oweniidae</taxon>
        <taxon>Owenia</taxon>
    </lineage>
</organism>
<dbReference type="AlphaFoldDB" id="A0A8J1UET9"/>
<comment type="caution">
    <text evidence="1">The sequence shown here is derived from an EMBL/GenBank/DDBJ whole genome shotgun (WGS) entry which is preliminary data.</text>
</comment>
<dbReference type="PRINTS" id="PR01438">
    <property type="entry name" value="UNVRSLSTRESS"/>
</dbReference>
<name>A0A8J1UET9_OWEFU</name>
<dbReference type="Proteomes" id="UP000749559">
    <property type="component" value="Unassembled WGS sequence"/>
</dbReference>
<dbReference type="Pfam" id="PF00582">
    <property type="entry name" value="Usp"/>
    <property type="match status" value="1"/>
</dbReference>
<accession>A0A8J1UET9</accession>
<reference evidence="1" key="1">
    <citation type="submission" date="2022-03" db="EMBL/GenBank/DDBJ databases">
        <authorList>
            <person name="Martin C."/>
        </authorList>
    </citation>
    <scope>NUCLEOTIDE SEQUENCE</scope>
</reference>
<dbReference type="EMBL" id="CAIIXF020000004">
    <property type="protein sequence ID" value="CAH1780793.1"/>
    <property type="molecule type" value="Genomic_DNA"/>
</dbReference>
<dbReference type="PANTHER" id="PTHR46989:SF3">
    <property type="entry name" value="USPA DOMAIN-CONTAINING PROTEIN"/>
    <property type="match status" value="1"/>
</dbReference>
<dbReference type="SUPFAM" id="SSF52402">
    <property type="entry name" value="Adenine nucleotide alpha hydrolases-like"/>
    <property type="match status" value="1"/>
</dbReference>
<gene>
    <name evidence="1" type="ORF">OFUS_LOCUS7437</name>
</gene>
<dbReference type="CDD" id="cd23659">
    <property type="entry name" value="USP_At3g01520-like"/>
    <property type="match status" value="1"/>
</dbReference>
<protein>
    <submittedName>
        <fullName evidence="1">Uncharacterized protein</fullName>
    </submittedName>
</protein>
<evidence type="ECO:0000313" key="1">
    <source>
        <dbReference type="EMBL" id="CAH1780793.1"/>
    </source>
</evidence>
<dbReference type="InterPro" id="IPR006016">
    <property type="entry name" value="UspA"/>
</dbReference>
<sequence length="144" mass="16067">MAKLVVLAIDNSTQAEIAFDWYVEHIYRPEHQLLLLHCGEVRAPTMPSRDADGWKSALEEVEGKVNALRSKYETKMKNAKITGTVESDFGKPGELIVKVAEERSATMIVMGSRGFGTLRRTILGSVSDYVLHHSKQPVIICPKK</sequence>
<dbReference type="PANTHER" id="PTHR46989">
    <property type="entry name" value="USP DOMAIN-CONTAINING PROTEIN"/>
    <property type="match status" value="1"/>
</dbReference>